<comment type="subcellular location">
    <subcellularLocation>
        <location evidence="1">Membrane</location>
        <topology evidence="1">Multi-pass membrane protein</topology>
    </subcellularLocation>
</comment>
<dbReference type="InterPro" id="IPR007568">
    <property type="entry name" value="RTA1"/>
</dbReference>
<organism evidence="6 7">
    <name type="scientific">Penicillium argentinense</name>
    <dbReference type="NCBI Taxonomy" id="1131581"/>
    <lineage>
        <taxon>Eukaryota</taxon>
        <taxon>Fungi</taxon>
        <taxon>Dikarya</taxon>
        <taxon>Ascomycota</taxon>
        <taxon>Pezizomycotina</taxon>
        <taxon>Eurotiomycetes</taxon>
        <taxon>Eurotiomycetidae</taxon>
        <taxon>Eurotiales</taxon>
        <taxon>Aspergillaceae</taxon>
        <taxon>Penicillium</taxon>
    </lineage>
</organism>
<evidence type="ECO:0000313" key="7">
    <source>
        <dbReference type="Proteomes" id="UP001149074"/>
    </source>
</evidence>
<keyword evidence="7" id="KW-1185">Reference proteome</keyword>
<dbReference type="PANTHER" id="PTHR31465">
    <property type="entry name" value="PROTEIN RTA1-RELATED"/>
    <property type="match status" value="1"/>
</dbReference>
<reference evidence="6" key="1">
    <citation type="submission" date="2022-11" db="EMBL/GenBank/DDBJ databases">
        <authorList>
            <person name="Petersen C."/>
        </authorList>
    </citation>
    <scope>NUCLEOTIDE SEQUENCE</scope>
    <source>
        <strain evidence="6">IBT 30761</strain>
    </source>
</reference>
<evidence type="ECO:0000256" key="3">
    <source>
        <dbReference type="ARBA" id="ARBA00022989"/>
    </source>
</evidence>
<evidence type="ECO:0000313" key="6">
    <source>
        <dbReference type="EMBL" id="KAJ5099659.1"/>
    </source>
</evidence>
<proteinExistence type="predicted"/>
<dbReference type="GeneID" id="81358133"/>
<dbReference type="PANTHER" id="PTHR31465:SF9">
    <property type="entry name" value="SPHINGOID LONG-CHAIN BASE TRANSPORTER RSB1"/>
    <property type="match status" value="1"/>
</dbReference>
<reference evidence="6" key="2">
    <citation type="journal article" date="2023" name="IMA Fungus">
        <title>Comparative genomic study of the Penicillium genus elucidates a diverse pangenome and 15 lateral gene transfer events.</title>
        <authorList>
            <person name="Petersen C."/>
            <person name="Sorensen T."/>
            <person name="Nielsen M.R."/>
            <person name="Sondergaard T.E."/>
            <person name="Sorensen J.L."/>
            <person name="Fitzpatrick D.A."/>
            <person name="Frisvad J.C."/>
            <person name="Nielsen K.L."/>
        </authorList>
    </citation>
    <scope>NUCLEOTIDE SEQUENCE</scope>
    <source>
        <strain evidence="6">IBT 30761</strain>
    </source>
</reference>
<dbReference type="EMBL" id="JAPQKI010000005">
    <property type="protein sequence ID" value="KAJ5099659.1"/>
    <property type="molecule type" value="Genomic_DNA"/>
</dbReference>
<dbReference type="RefSeq" id="XP_056475313.1">
    <property type="nucleotide sequence ID" value="XM_056619154.1"/>
</dbReference>
<dbReference type="Proteomes" id="UP001149074">
    <property type="component" value="Unassembled WGS sequence"/>
</dbReference>
<evidence type="ECO:0000256" key="5">
    <source>
        <dbReference type="SAM" id="Phobius"/>
    </source>
</evidence>
<accession>A0A9W9KB11</accession>
<name>A0A9W9KB11_9EURO</name>
<evidence type="ECO:0000256" key="1">
    <source>
        <dbReference type="ARBA" id="ARBA00004141"/>
    </source>
</evidence>
<gene>
    <name evidence="6" type="ORF">N7532_006660</name>
</gene>
<dbReference type="OrthoDB" id="4521223at2759"/>
<evidence type="ECO:0000256" key="4">
    <source>
        <dbReference type="ARBA" id="ARBA00023136"/>
    </source>
</evidence>
<feature type="transmembrane region" description="Helical" evidence="5">
    <location>
        <begin position="27"/>
        <end position="47"/>
    </location>
</feature>
<dbReference type="GO" id="GO:0000324">
    <property type="term" value="C:fungal-type vacuole"/>
    <property type="evidence" value="ECO:0007669"/>
    <property type="project" value="TreeGrafter"/>
</dbReference>
<dbReference type="AlphaFoldDB" id="A0A9W9KB11"/>
<feature type="transmembrane region" description="Helical" evidence="5">
    <location>
        <begin position="254"/>
        <end position="276"/>
    </location>
</feature>
<keyword evidence="4 5" id="KW-0472">Membrane</keyword>
<dbReference type="GO" id="GO:0005886">
    <property type="term" value="C:plasma membrane"/>
    <property type="evidence" value="ECO:0007669"/>
    <property type="project" value="TreeGrafter"/>
</dbReference>
<comment type="caution">
    <text evidence="6">The sequence shown here is derived from an EMBL/GenBank/DDBJ whole genome shotgun (WGS) entry which is preliminary data.</text>
</comment>
<sequence>MSQINTEGCTLTTCPMDWAYIKYLPNVPANAFFLALFGVLLAVQLLFGIRFKTWTYTVAMVPGLILEVLGYVGRVMMHNNPFNFTAFLLYLIPLTIAPAFFTAGIYLCLGRIVIIYGEQISRIRPRTYTIIFVSCDILALILQAAGGAITSIAQSDEQSLSDAGVNIMIAGLAFQVASLTLFIILAGEFALRVRRSPEETRNEATDSLRHNWKWKMFLLGLAIAILTIFTRSIFRVAELKGGFDSSLANDEVALMVLESTMIAIACISMTGAHPAVAMGHRWKEFTVKPRKNVISEEPKTSLSGSGYTSEI</sequence>
<keyword evidence="3 5" id="KW-1133">Transmembrane helix</keyword>
<feature type="transmembrane region" description="Helical" evidence="5">
    <location>
        <begin position="54"/>
        <end position="72"/>
    </location>
</feature>
<feature type="transmembrane region" description="Helical" evidence="5">
    <location>
        <begin position="84"/>
        <end position="109"/>
    </location>
</feature>
<keyword evidence="2 5" id="KW-0812">Transmembrane</keyword>
<dbReference type="Pfam" id="PF04479">
    <property type="entry name" value="RTA1"/>
    <property type="match status" value="1"/>
</dbReference>
<feature type="transmembrane region" description="Helical" evidence="5">
    <location>
        <begin position="165"/>
        <end position="191"/>
    </location>
</feature>
<evidence type="ECO:0000256" key="2">
    <source>
        <dbReference type="ARBA" id="ARBA00022692"/>
    </source>
</evidence>
<feature type="transmembrane region" description="Helical" evidence="5">
    <location>
        <begin position="212"/>
        <end position="234"/>
    </location>
</feature>
<protein>
    <submittedName>
        <fullName evidence="6">RTA1-domain-containing protein</fullName>
    </submittedName>
</protein>
<feature type="transmembrane region" description="Helical" evidence="5">
    <location>
        <begin position="130"/>
        <end position="153"/>
    </location>
</feature>